<feature type="region of interest" description="Disordered" evidence="1">
    <location>
        <begin position="17"/>
        <end position="50"/>
    </location>
</feature>
<protein>
    <submittedName>
        <fullName evidence="2">Uncharacterized protein</fullName>
    </submittedName>
</protein>
<dbReference type="AlphaFoldDB" id="A0AAW1P573"/>
<comment type="caution">
    <text evidence="2">The sequence shown here is derived from an EMBL/GenBank/DDBJ whole genome shotgun (WGS) entry which is preliminary data.</text>
</comment>
<dbReference type="Proteomes" id="UP001465755">
    <property type="component" value="Unassembled WGS sequence"/>
</dbReference>
<name>A0AAW1P573_9CHLO</name>
<evidence type="ECO:0000313" key="2">
    <source>
        <dbReference type="EMBL" id="KAK9805464.1"/>
    </source>
</evidence>
<organism evidence="2 3">
    <name type="scientific">Symbiochloris irregularis</name>
    <dbReference type="NCBI Taxonomy" id="706552"/>
    <lineage>
        <taxon>Eukaryota</taxon>
        <taxon>Viridiplantae</taxon>
        <taxon>Chlorophyta</taxon>
        <taxon>core chlorophytes</taxon>
        <taxon>Trebouxiophyceae</taxon>
        <taxon>Trebouxiales</taxon>
        <taxon>Trebouxiaceae</taxon>
        <taxon>Symbiochloris</taxon>
    </lineage>
</organism>
<gene>
    <name evidence="2" type="ORF">WJX73_010572</name>
</gene>
<evidence type="ECO:0000256" key="1">
    <source>
        <dbReference type="SAM" id="MobiDB-lite"/>
    </source>
</evidence>
<sequence>MPAHSIPIPPSHAALETVGVPSHSSRGWSPLGFPPISNPATPGSSVSTQEAAGSMWGDYLPSVPATCDPMALQQSLPPREQLPPALSLPNCTSPLLHPLDASPSYALPISGVKVESSIAQTEWLYANLAAQQAQALKLQQELQMLRALAAQPAPQPMGSSNTAQWLAVQLQQAQAAAALSSMQTAQSGWLGAPHQPVHSGPFPHRALPGTPPNDGLTHKERRRRRRAQEREAAARLALAACGHASMLPRSVGASSVAQGALLGGLDPLMLSQQLTS</sequence>
<accession>A0AAW1P573</accession>
<keyword evidence="3" id="KW-1185">Reference proteome</keyword>
<feature type="compositionally biased region" description="Polar residues" evidence="1">
    <location>
        <begin position="38"/>
        <end position="50"/>
    </location>
</feature>
<feature type="region of interest" description="Disordered" evidence="1">
    <location>
        <begin position="197"/>
        <end position="231"/>
    </location>
</feature>
<reference evidence="2 3" key="1">
    <citation type="journal article" date="2024" name="Nat. Commun.">
        <title>Phylogenomics reveals the evolutionary origins of lichenization in chlorophyte algae.</title>
        <authorList>
            <person name="Puginier C."/>
            <person name="Libourel C."/>
            <person name="Otte J."/>
            <person name="Skaloud P."/>
            <person name="Haon M."/>
            <person name="Grisel S."/>
            <person name="Petersen M."/>
            <person name="Berrin J.G."/>
            <person name="Delaux P.M."/>
            <person name="Dal Grande F."/>
            <person name="Keller J."/>
        </authorList>
    </citation>
    <scope>NUCLEOTIDE SEQUENCE [LARGE SCALE GENOMIC DNA]</scope>
    <source>
        <strain evidence="2 3">SAG 2036</strain>
    </source>
</reference>
<proteinExistence type="predicted"/>
<evidence type="ECO:0000313" key="3">
    <source>
        <dbReference type="Proteomes" id="UP001465755"/>
    </source>
</evidence>
<dbReference type="EMBL" id="JALJOQ010000043">
    <property type="protein sequence ID" value="KAK9805464.1"/>
    <property type="molecule type" value="Genomic_DNA"/>
</dbReference>